<dbReference type="Pfam" id="PF00005">
    <property type="entry name" value="ABC_tran"/>
    <property type="match status" value="2"/>
</dbReference>
<dbReference type="InterPro" id="IPR050107">
    <property type="entry name" value="ABC_carbohydrate_import_ATPase"/>
</dbReference>
<dbReference type="InterPro" id="IPR017871">
    <property type="entry name" value="ABC_transporter-like_CS"/>
</dbReference>
<dbReference type="RefSeq" id="WP_083289404.1">
    <property type="nucleotide sequence ID" value="NZ_JAKRCW010000007.1"/>
</dbReference>
<dbReference type="SUPFAM" id="SSF52540">
    <property type="entry name" value="P-loop containing nucleoside triphosphate hydrolases"/>
    <property type="match status" value="2"/>
</dbReference>
<accession>A0ABU1YY76</accession>
<keyword evidence="5" id="KW-0547">Nucleotide-binding</keyword>
<comment type="subunit">
    <text evidence="3">The complex is composed of two ATP-binding proteins (LsrA), two transmembrane proteins (LsrC and LsrD) and a solute-binding protein (LsrB).</text>
</comment>
<dbReference type="PROSITE" id="PS00211">
    <property type="entry name" value="ABC_TRANSPORTER_1"/>
    <property type="match status" value="1"/>
</dbReference>
<dbReference type="PANTHER" id="PTHR43790:SF2">
    <property type="entry name" value="AUTOINDUCER 2 IMPORT ATP-BINDING PROTEIN LSRA"/>
    <property type="match status" value="1"/>
</dbReference>
<evidence type="ECO:0000259" key="10">
    <source>
        <dbReference type="PROSITE" id="PS50893"/>
    </source>
</evidence>
<comment type="similarity">
    <text evidence="2">Belongs to the ABC transporter superfamily. AI-2 autoinducer porter (TC 3.A.1.2.8) family.</text>
</comment>
<evidence type="ECO:0000256" key="7">
    <source>
        <dbReference type="ARBA" id="ARBA00023747"/>
    </source>
</evidence>
<protein>
    <recommendedName>
        <fullName evidence="4">Autoinducer 2 import ATP-binding protein LsrA</fullName>
        <ecNumber evidence="8">7.6.2.13</ecNumber>
    </recommendedName>
</protein>
<comment type="subcellular location">
    <subcellularLocation>
        <location evidence="1">Cell inner membrane</location>
        <topology evidence="1">Peripheral membrane protein</topology>
    </subcellularLocation>
</comment>
<sequence length="509" mass="54549">MLDQDSILFSTRGLQKRHGSKDALVDINLDIARGEIIGLVGQNGAGKSTLLNVIGGAYKADEGEMILAGEPYNPDSREAALAAGVSAIPQDFTVDPELTVAEEIFATSFQASAPYEEKVKQAQELLEADGINIDPNARLGDLARAEQVCVRLLRLSFEESHLLLLDEITAVSNDLEISVLHAITNRLTKQGRSVVYISHRLDEVQSLSDRIVIIRDGRIFGELEPSESGGAPGIANAIFMREFAPVERPTELADPEPLFEIEAFEAKGVNPVTLTVNRGEVLGITGMRRSGHIELGAAIGGLNPSTGGTLRLNGNEISIQSTEDATKNGIAYLHDEDNARGITKDDTMASATMQPMEGTSFVEEAKRFREVVATMQRLDISAVGPHESIGNLSGGDQQKVALAKWLQADADVVVLSHPTRGVDVASREVVYEMISEITGHGGAVILISSDMTEVLDNSNRVAVMRDGDLIDVYPNAGLTEDMLVMIALGSQWKTGGSGRRAVSPNGNDS</sequence>
<dbReference type="EC" id="7.6.2.13" evidence="8"/>
<evidence type="ECO:0000256" key="4">
    <source>
        <dbReference type="ARBA" id="ARBA00019459"/>
    </source>
</evidence>
<dbReference type="EMBL" id="JAVDXX010000001">
    <property type="protein sequence ID" value="MDR7293321.1"/>
    <property type="molecule type" value="Genomic_DNA"/>
</dbReference>
<dbReference type="CDD" id="cd03216">
    <property type="entry name" value="ABC_Carb_Monos_I"/>
    <property type="match status" value="1"/>
</dbReference>
<dbReference type="InterPro" id="IPR027417">
    <property type="entry name" value="P-loop_NTPase"/>
</dbReference>
<comment type="function">
    <text evidence="7">Part of the ABC transporter complex LsrABCD involved in autoinducer 2 (AI-2) import. Responsible for energy coupling to the transport system.</text>
</comment>
<evidence type="ECO:0000256" key="5">
    <source>
        <dbReference type="ARBA" id="ARBA00022741"/>
    </source>
</evidence>
<dbReference type="PROSITE" id="PS50893">
    <property type="entry name" value="ABC_TRANSPORTER_2"/>
    <property type="match status" value="2"/>
</dbReference>
<evidence type="ECO:0000313" key="11">
    <source>
        <dbReference type="EMBL" id="MDR7293321.1"/>
    </source>
</evidence>
<name>A0ABU1YY76_9MICC</name>
<keyword evidence="11" id="KW-0762">Sugar transport</keyword>
<dbReference type="Proteomes" id="UP001180715">
    <property type="component" value="Unassembled WGS sequence"/>
</dbReference>
<evidence type="ECO:0000256" key="9">
    <source>
        <dbReference type="ARBA" id="ARBA00034076"/>
    </source>
</evidence>
<dbReference type="PANTHER" id="PTHR43790">
    <property type="entry name" value="CARBOHYDRATE TRANSPORT ATP-BINDING PROTEIN MG119-RELATED"/>
    <property type="match status" value="1"/>
</dbReference>
<dbReference type="SMART" id="SM00382">
    <property type="entry name" value="AAA"/>
    <property type="match status" value="2"/>
</dbReference>
<organism evidence="11 12">
    <name type="scientific">Pseudoglutamicibacter albus</name>
    <dbReference type="NCBI Taxonomy" id="98671"/>
    <lineage>
        <taxon>Bacteria</taxon>
        <taxon>Bacillati</taxon>
        <taxon>Actinomycetota</taxon>
        <taxon>Actinomycetes</taxon>
        <taxon>Micrococcales</taxon>
        <taxon>Micrococcaceae</taxon>
        <taxon>Pseudoglutamicibacter</taxon>
    </lineage>
</organism>
<comment type="catalytic activity">
    <reaction evidence="9">
        <text>ATP + H2O + (2R,4S)-2-methyl-2,3,3,4-tetrahydroxytetrahydrofuran-[AI-2-binding protein]Side 1 = ADP + phosphate + (2R,4S)-2-methyl-2,3,3,4-tetrahydroxytetrahydrofuranSide 2 + [AI-2-binding protein]Side 1.</text>
        <dbReference type="EC" id="7.6.2.13"/>
    </reaction>
</comment>
<dbReference type="Gene3D" id="3.40.50.300">
    <property type="entry name" value="P-loop containing nucleotide triphosphate hydrolases"/>
    <property type="match status" value="2"/>
</dbReference>
<comment type="caution">
    <text evidence="11">The sequence shown here is derived from an EMBL/GenBank/DDBJ whole genome shotgun (WGS) entry which is preliminary data.</text>
</comment>
<reference evidence="11" key="1">
    <citation type="submission" date="2023-07" db="EMBL/GenBank/DDBJ databases">
        <title>Sequencing the genomes of 1000 actinobacteria strains.</title>
        <authorList>
            <person name="Klenk H.-P."/>
        </authorList>
    </citation>
    <scope>NUCLEOTIDE SEQUENCE</scope>
    <source>
        <strain evidence="11">DSM 13068</strain>
    </source>
</reference>
<feature type="domain" description="ABC transporter" evidence="10">
    <location>
        <begin position="9"/>
        <end position="241"/>
    </location>
</feature>
<keyword evidence="6" id="KW-0067">ATP-binding</keyword>
<evidence type="ECO:0000256" key="2">
    <source>
        <dbReference type="ARBA" id="ARBA00009404"/>
    </source>
</evidence>
<evidence type="ECO:0000256" key="1">
    <source>
        <dbReference type="ARBA" id="ARBA00004417"/>
    </source>
</evidence>
<proteinExistence type="inferred from homology"/>
<feature type="domain" description="ABC transporter" evidence="10">
    <location>
        <begin position="253"/>
        <end position="491"/>
    </location>
</feature>
<gene>
    <name evidence="11" type="ORF">J2S67_000589</name>
</gene>
<evidence type="ECO:0000256" key="6">
    <source>
        <dbReference type="ARBA" id="ARBA00022840"/>
    </source>
</evidence>
<evidence type="ECO:0000256" key="8">
    <source>
        <dbReference type="ARBA" id="ARBA00023798"/>
    </source>
</evidence>
<keyword evidence="11" id="KW-0813">Transport</keyword>
<dbReference type="InterPro" id="IPR003439">
    <property type="entry name" value="ABC_transporter-like_ATP-bd"/>
</dbReference>
<evidence type="ECO:0000313" key="12">
    <source>
        <dbReference type="Proteomes" id="UP001180715"/>
    </source>
</evidence>
<dbReference type="InterPro" id="IPR003593">
    <property type="entry name" value="AAA+_ATPase"/>
</dbReference>
<evidence type="ECO:0000256" key="3">
    <source>
        <dbReference type="ARBA" id="ARBA00011262"/>
    </source>
</evidence>
<keyword evidence="12" id="KW-1185">Reference proteome</keyword>